<feature type="region of interest" description="Disordered" evidence="1">
    <location>
        <begin position="396"/>
        <end position="433"/>
    </location>
</feature>
<dbReference type="EMBL" id="CAJNOO010000499">
    <property type="protein sequence ID" value="CAF0961079.1"/>
    <property type="molecule type" value="Genomic_DNA"/>
</dbReference>
<comment type="caution">
    <text evidence="3">The sequence shown here is derived from an EMBL/GenBank/DDBJ whole genome shotgun (WGS) entry which is preliminary data.</text>
</comment>
<name>A0A814E7H7_9BILA</name>
<dbReference type="Proteomes" id="UP000663882">
    <property type="component" value="Unassembled WGS sequence"/>
</dbReference>
<dbReference type="Proteomes" id="UP000663823">
    <property type="component" value="Unassembled WGS sequence"/>
</dbReference>
<protein>
    <submittedName>
        <fullName evidence="3">Uncharacterized protein</fullName>
    </submittedName>
</protein>
<dbReference type="EMBL" id="CAJOAX010001952">
    <property type="protein sequence ID" value="CAF3758976.1"/>
    <property type="molecule type" value="Genomic_DNA"/>
</dbReference>
<evidence type="ECO:0000313" key="6">
    <source>
        <dbReference type="Proteomes" id="UP000663889"/>
    </source>
</evidence>
<organism evidence="3 6">
    <name type="scientific">Rotaria sordida</name>
    <dbReference type="NCBI Taxonomy" id="392033"/>
    <lineage>
        <taxon>Eukaryota</taxon>
        <taxon>Metazoa</taxon>
        <taxon>Spiralia</taxon>
        <taxon>Gnathifera</taxon>
        <taxon>Rotifera</taxon>
        <taxon>Eurotatoria</taxon>
        <taxon>Bdelloidea</taxon>
        <taxon>Philodinida</taxon>
        <taxon>Philodinidae</taxon>
        <taxon>Rotaria</taxon>
    </lineage>
</organism>
<evidence type="ECO:0000313" key="2">
    <source>
        <dbReference type="EMBL" id="CAF0961079.1"/>
    </source>
</evidence>
<reference evidence="3" key="1">
    <citation type="submission" date="2021-02" db="EMBL/GenBank/DDBJ databases">
        <authorList>
            <person name="Nowell W R."/>
        </authorList>
    </citation>
    <scope>NUCLEOTIDE SEQUENCE</scope>
</reference>
<gene>
    <name evidence="5" type="ORF">FNK824_LOCUS13541</name>
    <name evidence="4" type="ORF">OTI717_LOCUS16008</name>
    <name evidence="2" type="ORF">RFH988_LOCUS12144</name>
    <name evidence="3" type="ORF">SEV965_LOCUS8954</name>
</gene>
<feature type="compositionally biased region" description="Low complexity" evidence="1">
    <location>
        <begin position="126"/>
        <end position="138"/>
    </location>
</feature>
<dbReference type="Proteomes" id="UP000663889">
    <property type="component" value="Unassembled WGS sequence"/>
</dbReference>
<evidence type="ECO:0000256" key="1">
    <source>
        <dbReference type="SAM" id="MobiDB-lite"/>
    </source>
</evidence>
<dbReference type="Proteomes" id="UP000663874">
    <property type="component" value="Unassembled WGS sequence"/>
</dbReference>
<evidence type="ECO:0000313" key="3">
    <source>
        <dbReference type="EMBL" id="CAF0965325.1"/>
    </source>
</evidence>
<dbReference type="EMBL" id="CAJNOU010000340">
    <property type="protein sequence ID" value="CAF0965325.1"/>
    <property type="molecule type" value="Genomic_DNA"/>
</dbReference>
<dbReference type="EMBL" id="CAJOBE010001783">
    <property type="protein sequence ID" value="CAF3774242.1"/>
    <property type="molecule type" value="Genomic_DNA"/>
</dbReference>
<evidence type="ECO:0000313" key="5">
    <source>
        <dbReference type="EMBL" id="CAF3774242.1"/>
    </source>
</evidence>
<accession>A0A814E7H7</accession>
<feature type="region of interest" description="Disordered" evidence="1">
    <location>
        <begin position="115"/>
        <end position="141"/>
    </location>
</feature>
<proteinExistence type="predicted"/>
<sequence>MDDIPIEQLIAFSGETFYQHVQEHYGKNVEKILRFHDIDNYLILSGTSTQELLEIFEKPNDENATRELIYLKTEICNISEGKILLKIGTKNKMILLLKSAQNIVKKRKRQFTDQTKFNRLNKHRSTSSSLNTSSSDSETNMKKYATSIQESIGKILTNMKNHIHRRTYVNISANDFGIMIEDIDDQSVPRCSVQCICGDRIKLFFNHNRFQLSNLIKHLRNDNNGLKFLMKNTSQGIDDQKGIDEMDQMDVDEESSRNENNLLTTQNILNKHINNSIGDIDNTAAVTTKKSYSQNEKSLYELDGNTYNNTSSTTTINRDGNQRISNILATGGGTQSSISYISSSKSKQQLVNKEQPKTGSLPSNNQYSTVVNDQVRYMKNIFDFVFHCALQNINSNHSSQSKKRKINENDKQIRFYSSTKHNKKKSEQEVSTD</sequence>
<evidence type="ECO:0000313" key="4">
    <source>
        <dbReference type="EMBL" id="CAF3758976.1"/>
    </source>
</evidence>
<dbReference type="OrthoDB" id="10066538at2759"/>
<dbReference type="AlphaFoldDB" id="A0A814E7H7"/>